<protein>
    <submittedName>
        <fullName evidence="2">Uncharacterized protein</fullName>
    </submittedName>
</protein>
<organism evidence="2 3">
    <name type="scientific">Tetrahymena thermophila (strain SB210)</name>
    <dbReference type="NCBI Taxonomy" id="312017"/>
    <lineage>
        <taxon>Eukaryota</taxon>
        <taxon>Sar</taxon>
        <taxon>Alveolata</taxon>
        <taxon>Ciliophora</taxon>
        <taxon>Intramacronucleata</taxon>
        <taxon>Oligohymenophorea</taxon>
        <taxon>Hymenostomatida</taxon>
        <taxon>Tetrahymenina</taxon>
        <taxon>Tetrahymenidae</taxon>
        <taxon>Tetrahymena</taxon>
    </lineage>
</organism>
<keyword evidence="3" id="KW-1185">Reference proteome</keyword>
<evidence type="ECO:0000313" key="3">
    <source>
        <dbReference type="Proteomes" id="UP000009168"/>
    </source>
</evidence>
<dbReference type="Proteomes" id="UP000009168">
    <property type="component" value="Unassembled WGS sequence"/>
</dbReference>
<sequence length="269" mass="31373">MIQQSSKNTLKLFRLFNSLCNQQIYKINSFNLANEMPKGAFDSDERSYQNQETNQQKSQPQQNYQKKQYYSNNQQQGQTATVGGYQKLPFQAWNDSIYIAGQTHTIYIIPIPVQMIQRKASLGLSSRFHGLLFQFSKNVPKQNDSMPQQKHINAKYFRIGLDQLDKIIYHDIDSQNAKDLYLVETTSIENKYLRFQKDTEKSQVKLSVRFKSQDGQESNDKIDIEFPITKFKFLQDNIKLSLPYLSGWAFTSQQFQQKNMNAGNPVDDM</sequence>
<feature type="region of interest" description="Disordered" evidence="1">
    <location>
        <begin position="41"/>
        <end position="75"/>
    </location>
</feature>
<dbReference type="EMBL" id="GG662299">
    <property type="protein sequence ID" value="EAS06281.4"/>
    <property type="molecule type" value="Genomic_DNA"/>
</dbReference>
<proteinExistence type="predicted"/>
<reference evidence="3" key="1">
    <citation type="journal article" date="2006" name="PLoS Biol.">
        <title>Macronuclear genome sequence of the ciliate Tetrahymena thermophila, a model eukaryote.</title>
        <authorList>
            <person name="Eisen J.A."/>
            <person name="Coyne R.S."/>
            <person name="Wu M."/>
            <person name="Wu D."/>
            <person name="Thiagarajan M."/>
            <person name="Wortman J.R."/>
            <person name="Badger J.H."/>
            <person name="Ren Q."/>
            <person name="Amedeo P."/>
            <person name="Jones K.M."/>
            <person name="Tallon L.J."/>
            <person name="Delcher A.L."/>
            <person name="Salzberg S.L."/>
            <person name="Silva J.C."/>
            <person name="Haas B.J."/>
            <person name="Majoros W.H."/>
            <person name="Farzad M."/>
            <person name="Carlton J.M."/>
            <person name="Smith R.K. Jr."/>
            <person name="Garg J."/>
            <person name="Pearlman R.E."/>
            <person name="Karrer K.M."/>
            <person name="Sun L."/>
            <person name="Manning G."/>
            <person name="Elde N.C."/>
            <person name="Turkewitz A.P."/>
            <person name="Asai D.J."/>
            <person name="Wilkes D.E."/>
            <person name="Wang Y."/>
            <person name="Cai H."/>
            <person name="Collins K."/>
            <person name="Stewart B.A."/>
            <person name="Lee S.R."/>
            <person name="Wilamowska K."/>
            <person name="Weinberg Z."/>
            <person name="Ruzzo W.L."/>
            <person name="Wloga D."/>
            <person name="Gaertig J."/>
            <person name="Frankel J."/>
            <person name="Tsao C.-C."/>
            <person name="Gorovsky M.A."/>
            <person name="Keeling P.J."/>
            <person name="Waller R.F."/>
            <person name="Patron N.J."/>
            <person name="Cherry J.M."/>
            <person name="Stover N.A."/>
            <person name="Krieger C.J."/>
            <person name="del Toro C."/>
            <person name="Ryder H.F."/>
            <person name="Williamson S.C."/>
            <person name="Barbeau R.A."/>
            <person name="Hamilton E.P."/>
            <person name="Orias E."/>
        </authorList>
    </citation>
    <scope>NUCLEOTIDE SEQUENCE [LARGE SCALE GENOMIC DNA]</scope>
    <source>
        <strain evidence="3">SB210</strain>
    </source>
</reference>
<dbReference type="RefSeq" id="XP_001026526.4">
    <property type="nucleotide sequence ID" value="XM_001026526.4"/>
</dbReference>
<gene>
    <name evidence="2" type="ORF">TTHERM_00328620</name>
</gene>
<evidence type="ECO:0000256" key="1">
    <source>
        <dbReference type="SAM" id="MobiDB-lite"/>
    </source>
</evidence>
<dbReference type="AlphaFoldDB" id="I7LXV7"/>
<evidence type="ECO:0000313" key="2">
    <source>
        <dbReference type="EMBL" id="EAS06281.4"/>
    </source>
</evidence>
<feature type="compositionally biased region" description="Low complexity" evidence="1">
    <location>
        <begin position="48"/>
        <end position="75"/>
    </location>
</feature>
<dbReference type="KEGG" id="tet:TTHERM_00328620"/>
<dbReference type="GeneID" id="7836702"/>
<name>I7LXV7_TETTS</name>
<dbReference type="InParanoid" id="I7LXV7"/>
<accession>I7LXV7</accession>